<evidence type="ECO:0000313" key="4">
    <source>
        <dbReference type="Proteomes" id="UP000461162"/>
    </source>
</evidence>
<keyword evidence="4" id="KW-1185">Reference proteome</keyword>
<feature type="signal peptide" evidence="1">
    <location>
        <begin position="1"/>
        <end position="23"/>
    </location>
</feature>
<dbReference type="AlphaFoldDB" id="A0A7K1KJ20"/>
<dbReference type="Pfam" id="PF00497">
    <property type="entry name" value="SBP_bac_3"/>
    <property type="match status" value="1"/>
</dbReference>
<feature type="domain" description="Solute-binding protein family 3/N-terminal" evidence="2">
    <location>
        <begin position="35"/>
        <end position="246"/>
    </location>
</feature>
<dbReference type="Proteomes" id="UP000461162">
    <property type="component" value="Unassembled WGS sequence"/>
</dbReference>
<evidence type="ECO:0000313" key="3">
    <source>
        <dbReference type="EMBL" id="MUM76069.1"/>
    </source>
</evidence>
<organism evidence="3 4">
    <name type="scientific">Pseudodesulfovibrio alkaliphilus</name>
    <dbReference type="NCBI Taxonomy" id="2661613"/>
    <lineage>
        <taxon>Bacteria</taxon>
        <taxon>Pseudomonadati</taxon>
        <taxon>Thermodesulfobacteriota</taxon>
        <taxon>Desulfovibrionia</taxon>
        <taxon>Desulfovibrionales</taxon>
        <taxon>Desulfovibrionaceae</taxon>
    </lineage>
</organism>
<dbReference type="EMBL" id="WODC01000001">
    <property type="protein sequence ID" value="MUM76069.1"/>
    <property type="molecule type" value="Genomic_DNA"/>
</dbReference>
<protein>
    <submittedName>
        <fullName evidence="3">Transporter substrate-binding domain-containing protein</fullName>
    </submittedName>
</protein>
<dbReference type="RefSeq" id="WP_155931426.1">
    <property type="nucleotide sequence ID" value="NZ_WODC01000001.1"/>
</dbReference>
<keyword evidence="1" id="KW-0732">Signal</keyword>
<feature type="chain" id="PRO_5029890653" evidence="1">
    <location>
        <begin position="24"/>
        <end position="254"/>
    </location>
</feature>
<dbReference type="InterPro" id="IPR001638">
    <property type="entry name" value="Solute-binding_3/MltF_N"/>
</dbReference>
<comment type="caution">
    <text evidence="3">The sequence shown here is derived from an EMBL/GenBank/DDBJ whole genome shotgun (WGS) entry which is preliminary data.</text>
</comment>
<dbReference type="Gene3D" id="3.40.190.10">
    <property type="entry name" value="Periplasmic binding protein-like II"/>
    <property type="match status" value="2"/>
</dbReference>
<name>A0A7K1KJ20_9BACT</name>
<sequence>MRIAFRLLALVLCLMAVPLSASANEDGDTLLVVYLEFPPYYYTTSTGRPEGFLLRKTANILRVAGIKPRFQSMPAKRILQLMHSEEPVCSIGWFKTPQREQYAQFSRPIYQNKPLEVLYLINNNDIWDSTHTLAGILADHSISLGVLEGYSLGAPVDEAIARARPGMARVNGDYAQLVRMLAMERFDCILVAPEEKDSLIRVNGLPADIFGSRALPDIPSGNMRHLMFSRGVPASVIERVNQAIKAVDTVDIPR</sequence>
<gene>
    <name evidence="3" type="ORF">GKC30_00295</name>
</gene>
<evidence type="ECO:0000256" key="1">
    <source>
        <dbReference type="SAM" id="SignalP"/>
    </source>
</evidence>
<dbReference type="SUPFAM" id="SSF53850">
    <property type="entry name" value="Periplasmic binding protein-like II"/>
    <property type="match status" value="1"/>
</dbReference>
<reference evidence="3 4" key="1">
    <citation type="submission" date="2019-11" db="EMBL/GenBank/DDBJ databases">
        <title>Pseudodesulfovibrio alkaliphilus, sp. nov., an alkaliphilic sulfate-reducing bacteria from mud volcano of Taman peninsula, Russia.</title>
        <authorList>
            <person name="Frolova A."/>
            <person name="Merkel A.Y."/>
            <person name="Slobodkin A.I."/>
        </authorList>
    </citation>
    <scope>NUCLEOTIDE SEQUENCE [LARGE SCALE GENOMIC DNA]</scope>
    <source>
        <strain evidence="3 4">F-1</strain>
    </source>
</reference>
<evidence type="ECO:0000259" key="2">
    <source>
        <dbReference type="Pfam" id="PF00497"/>
    </source>
</evidence>
<proteinExistence type="predicted"/>
<accession>A0A7K1KJ20</accession>